<evidence type="ECO:0000313" key="2">
    <source>
        <dbReference type="Proteomes" id="UP000321720"/>
    </source>
</evidence>
<dbReference type="InterPro" id="IPR050580">
    <property type="entry name" value="2H_phosphoesterase_YjcG-like"/>
</dbReference>
<accession>A0A511JCF5</accession>
<organism evidence="1 2">
    <name type="scientific">Cellulomonas composti</name>
    <dbReference type="NCBI Taxonomy" id="266130"/>
    <lineage>
        <taxon>Bacteria</taxon>
        <taxon>Bacillati</taxon>
        <taxon>Actinomycetota</taxon>
        <taxon>Actinomycetes</taxon>
        <taxon>Micrococcales</taxon>
        <taxon>Cellulomonadaceae</taxon>
        <taxon>Cellulomonas</taxon>
    </lineage>
</organism>
<dbReference type="EMBL" id="BJWG01000010">
    <property type="protein sequence ID" value="GEL95687.1"/>
    <property type="molecule type" value="Genomic_DNA"/>
</dbReference>
<protein>
    <submittedName>
        <fullName evidence="1">Phosphoesterase</fullName>
    </submittedName>
</protein>
<keyword evidence="2" id="KW-1185">Reference proteome</keyword>
<dbReference type="OrthoDB" id="358773at2"/>
<dbReference type="Gene3D" id="3.90.1140.10">
    <property type="entry name" value="Cyclic phosphodiesterase"/>
    <property type="match status" value="1"/>
</dbReference>
<dbReference type="AlphaFoldDB" id="A0A511JCF5"/>
<proteinExistence type="predicted"/>
<dbReference type="Pfam" id="PF13563">
    <property type="entry name" value="2_5_RNA_ligase2"/>
    <property type="match status" value="1"/>
</dbReference>
<dbReference type="InterPro" id="IPR009097">
    <property type="entry name" value="Cyclic_Pdiesterase"/>
</dbReference>
<gene>
    <name evidence="1" type="ORF">CCO02nite_23450</name>
</gene>
<dbReference type="PANTHER" id="PTHR40037">
    <property type="entry name" value="PHOSPHOESTERASE YJCG-RELATED"/>
    <property type="match status" value="1"/>
</dbReference>
<dbReference type="PANTHER" id="PTHR40037:SF1">
    <property type="entry name" value="PHOSPHOESTERASE SAOUHSC_00951-RELATED"/>
    <property type="match status" value="1"/>
</dbReference>
<dbReference type="Proteomes" id="UP000321720">
    <property type="component" value="Unassembled WGS sequence"/>
</dbReference>
<dbReference type="SUPFAM" id="SSF55144">
    <property type="entry name" value="LigT-like"/>
    <property type="match status" value="1"/>
</dbReference>
<dbReference type="RefSeq" id="WP_146843316.1">
    <property type="nucleotide sequence ID" value="NZ_BJWG01000010.1"/>
</dbReference>
<comment type="caution">
    <text evidence="1">The sequence shown here is derived from an EMBL/GenBank/DDBJ whole genome shotgun (WGS) entry which is preliminary data.</text>
</comment>
<evidence type="ECO:0000313" key="1">
    <source>
        <dbReference type="EMBL" id="GEL95687.1"/>
    </source>
</evidence>
<name>A0A511JCF5_9CELL</name>
<sequence>MRLPERAPGQLLIGVAVTIPEPFGTQLQAARARFGDRWADFIPPHVTLLAPTVIEPGLVPQVRAHLDAVATRHRPFTLRLRGTGTFRPVSQVAFVQVADGIAACEQLESEVRTGPLEQSLRFHYHPHVTVAHDLPDERLDEAMDELGDFDASFVVDRLHCYRCGDDAVWRPELEHLLTGADDAAAT</sequence>
<reference evidence="1 2" key="1">
    <citation type="submission" date="2019-07" db="EMBL/GenBank/DDBJ databases">
        <title>Whole genome shotgun sequence of Cellulomonas composti NBRC 100758.</title>
        <authorList>
            <person name="Hosoyama A."/>
            <person name="Uohara A."/>
            <person name="Ohji S."/>
            <person name="Ichikawa N."/>
        </authorList>
    </citation>
    <scope>NUCLEOTIDE SEQUENCE [LARGE SCALE GENOMIC DNA]</scope>
    <source>
        <strain evidence="1 2">NBRC 100758</strain>
    </source>
</reference>